<dbReference type="InterPro" id="IPR029063">
    <property type="entry name" value="SAM-dependent_MTases_sf"/>
</dbReference>
<dbReference type="SUPFAM" id="SSF53335">
    <property type="entry name" value="S-adenosyl-L-methionine-dependent methyltransferases"/>
    <property type="match status" value="1"/>
</dbReference>
<sequence length="222" mass="23768">MAIFSIQTSPNKLIPYLVRARDASNIDECMAVYECWATTYNSDLSEDGHNYVAPVLVAQLAYKLTADAAGAAFLDAGCGTGLVGQALARLGADAIDGLDFSLAMLDEAEQTGAYQNLIRADLTQRLNIADATYDTVTCVGTFTHGHVGPAPALCEFLRICKPGGLVVATVIEPLWDDAGFKKEVARIETGRMAEVVQQEVVDYVKGRGDKAILVVLRKKAVP</sequence>
<dbReference type="OrthoDB" id="66144at2759"/>
<dbReference type="GO" id="GO:0032259">
    <property type="term" value="P:methylation"/>
    <property type="evidence" value="ECO:0007669"/>
    <property type="project" value="UniProtKB-KW"/>
</dbReference>
<name>A0A6J3M7I9_9PEZI</name>
<accession>A0A6J3M7I9</accession>
<organism evidence="3">
    <name type="scientific">Dissoconium aciculare CBS 342.82</name>
    <dbReference type="NCBI Taxonomy" id="1314786"/>
    <lineage>
        <taxon>Eukaryota</taxon>
        <taxon>Fungi</taxon>
        <taxon>Dikarya</taxon>
        <taxon>Ascomycota</taxon>
        <taxon>Pezizomycotina</taxon>
        <taxon>Dothideomycetes</taxon>
        <taxon>Dothideomycetidae</taxon>
        <taxon>Mycosphaerellales</taxon>
        <taxon>Dissoconiaceae</taxon>
        <taxon>Dissoconium</taxon>
    </lineage>
</organism>
<dbReference type="CDD" id="cd02440">
    <property type="entry name" value="AdoMet_MTases"/>
    <property type="match status" value="1"/>
</dbReference>
<evidence type="ECO:0000259" key="1">
    <source>
        <dbReference type="Pfam" id="PF08241"/>
    </source>
</evidence>
<gene>
    <name evidence="3" type="ORF">K489DRAFT_388709</name>
</gene>
<dbReference type="GO" id="GO:0008757">
    <property type="term" value="F:S-adenosylmethionine-dependent methyltransferase activity"/>
    <property type="evidence" value="ECO:0007669"/>
    <property type="project" value="InterPro"/>
</dbReference>
<dbReference type="PANTHER" id="PTHR43591:SF110">
    <property type="entry name" value="RHODANESE DOMAIN-CONTAINING PROTEIN"/>
    <property type="match status" value="1"/>
</dbReference>
<keyword evidence="3" id="KW-0489">Methyltransferase</keyword>
<reference evidence="3" key="2">
    <citation type="submission" date="2020-04" db="EMBL/GenBank/DDBJ databases">
        <authorList>
            <consortium name="NCBI Genome Project"/>
        </authorList>
    </citation>
    <scope>NUCLEOTIDE SEQUENCE</scope>
    <source>
        <strain evidence="3">CBS 342.82</strain>
    </source>
</reference>
<dbReference type="PANTHER" id="PTHR43591">
    <property type="entry name" value="METHYLTRANSFERASE"/>
    <property type="match status" value="1"/>
</dbReference>
<reference evidence="3" key="1">
    <citation type="submission" date="2020-01" db="EMBL/GenBank/DDBJ databases">
        <authorList>
            <consortium name="DOE Joint Genome Institute"/>
            <person name="Haridas S."/>
            <person name="Albert R."/>
            <person name="Binder M."/>
            <person name="Bloem J."/>
            <person name="Labutti K."/>
            <person name="Salamov A."/>
            <person name="Andreopoulos B."/>
            <person name="Baker S.E."/>
            <person name="Barry K."/>
            <person name="Bills G."/>
            <person name="Bluhm B.H."/>
            <person name="Cannon C."/>
            <person name="Castanera R."/>
            <person name="Culley D.E."/>
            <person name="Daum C."/>
            <person name="Ezra D."/>
            <person name="Gonzalez J.B."/>
            <person name="Henrissat B."/>
            <person name="Kuo A."/>
            <person name="Liang C."/>
            <person name="Lipzen A."/>
            <person name="Lutzoni F."/>
            <person name="Magnuson J."/>
            <person name="Mondo S."/>
            <person name="Nolan M."/>
            <person name="Ohm R."/>
            <person name="Pangilinan J."/>
            <person name="Park H.-J."/>
            <person name="Ramirez L."/>
            <person name="Alfaro M."/>
            <person name="Sun H."/>
            <person name="Tritt A."/>
            <person name="Yoshinaga Y."/>
            <person name="Zwiers L.-H."/>
            <person name="Turgeon B.G."/>
            <person name="Goodwin S.B."/>
            <person name="Spatafora J.W."/>
            <person name="Crous P.W."/>
            <person name="Grigoriev I.V."/>
        </authorList>
    </citation>
    <scope>NUCLEOTIDE SEQUENCE</scope>
    <source>
        <strain evidence="3">CBS 342.82</strain>
    </source>
</reference>
<keyword evidence="3" id="KW-0808">Transferase</keyword>
<dbReference type="AlphaFoldDB" id="A0A6J3M7I9"/>
<proteinExistence type="predicted"/>
<protein>
    <submittedName>
        <fullName evidence="3">S-adenosyl-L-methionine-dependent methyltransferase</fullName>
    </submittedName>
</protein>
<dbReference type="GeneID" id="54364240"/>
<dbReference type="Proteomes" id="UP000504637">
    <property type="component" value="Unplaced"/>
</dbReference>
<evidence type="ECO:0000313" key="2">
    <source>
        <dbReference type="Proteomes" id="UP000504637"/>
    </source>
</evidence>
<reference evidence="3" key="3">
    <citation type="submission" date="2025-08" db="UniProtKB">
        <authorList>
            <consortium name="RefSeq"/>
        </authorList>
    </citation>
    <scope>IDENTIFICATION</scope>
    <source>
        <strain evidence="3">CBS 342.82</strain>
    </source>
</reference>
<dbReference type="InterPro" id="IPR013216">
    <property type="entry name" value="Methyltransf_11"/>
</dbReference>
<evidence type="ECO:0000313" key="3">
    <source>
        <dbReference type="RefSeq" id="XP_033459853.1"/>
    </source>
</evidence>
<dbReference type="Gene3D" id="3.40.50.150">
    <property type="entry name" value="Vaccinia Virus protein VP39"/>
    <property type="match status" value="1"/>
</dbReference>
<dbReference type="RefSeq" id="XP_033459853.1">
    <property type="nucleotide sequence ID" value="XM_033606440.1"/>
</dbReference>
<dbReference type="Pfam" id="PF08241">
    <property type="entry name" value="Methyltransf_11"/>
    <property type="match status" value="1"/>
</dbReference>
<keyword evidence="2" id="KW-1185">Reference proteome</keyword>
<feature type="domain" description="Methyltransferase type 11" evidence="1">
    <location>
        <begin position="74"/>
        <end position="167"/>
    </location>
</feature>